<feature type="binding site" description="axial binding residue" evidence="6">
    <location>
        <position position="44"/>
    </location>
    <ligand>
        <name>heme</name>
        <dbReference type="ChEBI" id="CHEBI:30413"/>
    </ligand>
    <ligandPart>
        <name>Fe</name>
        <dbReference type="ChEBI" id="CHEBI:18248"/>
    </ligandPart>
</feature>
<evidence type="ECO:0000256" key="1">
    <source>
        <dbReference type="ARBA" id="ARBA00022617"/>
    </source>
</evidence>
<evidence type="ECO:0000313" key="8">
    <source>
        <dbReference type="EMBL" id="KYP64565.1"/>
    </source>
</evidence>
<dbReference type="GO" id="GO:0020037">
    <property type="term" value="F:heme binding"/>
    <property type="evidence" value="ECO:0007669"/>
    <property type="project" value="InterPro"/>
</dbReference>
<dbReference type="InterPro" id="IPR017972">
    <property type="entry name" value="Cyt_P450_CS"/>
</dbReference>
<accession>A0A151TC12</accession>
<dbReference type="Pfam" id="PF00067">
    <property type="entry name" value="p450"/>
    <property type="match status" value="1"/>
</dbReference>
<evidence type="ECO:0000313" key="9">
    <source>
        <dbReference type="Proteomes" id="UP000075243"/>
    </source>
</evidence>
<dbReference type="AlphaFoldDB" id="A0A151TC12"/>
<dbReference type="OMA" id="CNPVARN"/>
<dbReference type="GO" id="GO:0005506">
    <property type="term" value="F:iron ion binding"/>
    <property type="evidence" value="ECO:0007669"/>
    <property type="project" value="InterPro"/>
</dbReference>
<dbReference type="Gramene" id="C.cajan_18622.t">
    <property type="protein sequence ID" value="C.cajan_18622.t.cds1"/>
    <property type="gene ID" value="C.cajan_18622"/>
</dbReference>
<sequence>MELHDSRGLFTIFFGLLLFLFVVSSLIRGQNFELIPFGSGRRSCPGMSFALQVLHLTLARLLHAFDFGTPSDQPVDMTESPGLTIPKATPLEVLLTPRLPPKLYAY</sequence>
<keyword evidence="9" id="KW-1185">Reference proteome</keyword>
<evidence type="ECO:0000256" key="6">
    <source>
        <dbReference type="PIRSR" id="PIRSR602401-1"/>
    </source>
</evidence>
<reference evidence="8 9" key="1">
    <citation type="journal article" date="2012" name="Nat. Biotechnol.">
        <title>Draft genome sequence of pigeonpea (Cajanus cajan), an orphan legume crop of resource-poor farmers.</title>
        <authorList>
            <person name="Varshney R.K."/>
            <person name="Chen W."/>
            <person name="Li Y."/>
            <person name="Bharti A.K."/>
            <person name="Saxena R.K."/>
            <person name="Schlueter J.A."/>
            <person name="Donoghue M.T."/>
            <person name="Azam S."/>
            <person name="Fan G."/>
            <person name="Whaley A.M."/>
            <person name="Farmer A.D."/>
            <person name="Sheridan J."/>
            <person name="Iwata A."/>
            <person name="Tuteja R."/>
            <person name="Penmetsa R.V."/>
            <person name="Wu W."/>
            <person name="Upadhyaya H.D."/>
            <person name="Yang S.P."/>
            <person name="Shah T."/>
            <person name="Saxena K.B."/>
            <person name="Michael T."/>
            <person name="McCombie W.R."/>
            <person name="Yang B."/>
            <person name="Zhang G."/>
            <person name="Yang H."/>
            <person name="Wang J."/>
            <person name="Spillane C."/>
            <person name="Cook D.R."/>
            <person name="May G.D."/>
            <person name="Xu X."/>
            <person name="Jackson S.A."/>
        </authorList>
    </citation>
    <scope>NUCLEOTIDE SEQUENCE [LARGE SCALE GENOMIC DNA]</scope>
    <source>
        <strain evidence="9">cv. Asha</strain>
    </source>
</reference>
<dbReference type="PANTHER" id="PTHR47947">
    <property type="entry name" value="CYTOCHROME P450 82C3-RELATED"/>
    <property type="match status" value="1"/>
</dbReference>
<keyword evidence="1 6" id="KW-0349">Heme</keyword>
<dbReference type="PROSITE" id="PS00086">
    <property type="entry name" value="CYTOCHROME_P450"/>
    <property type="match status" value="1"/>
</dbReference>
<keyword evidence="4 6" id="KW-0408">Iron</keyword>
<dbReference type="PANTHER" id="PTHR47947:SF19">
    <property type="entry name" value="CYTOCHROME P450 82C3-RELATED"/>
    <property type="match status" value="1"/>
</dbReference>
<organism evidence="8 9">
    <name type="scientific">Cajanus cajan</name>
    <name type="common">Pigeon pea</name>
    <name type="synonym">Cajanus indicus</name>
    <dbReference type="NCBI Taxonomy" id="3821"/>
    <lineage>
        <taxon>Eukaryota</taxon>
        <taxon>Viridiplantae</taxon>
        <taxon>Streptophyta</taxon>
        <taxon>Embryophyta</taxon>
        <taxon>Tracheophyta</taxon>
        <taxon>Spermatophyta</taxon>
        <taxon>Magnoliopsida</taxon>
        <taxon>eudicotyledons</taxon>
        <taxon>Gunneridae</taxon>
        <taxon>Pentapetalae</taxon>
        <taxon>rosids</taxon>
        <taxon>fabids</taxon>
        <taxon>Fabales</taxon>
        <taxon>Fabaceae</taxon>
        <taxon>Papilionoideae</taxon>
        <taxon>50 kb inversion clade</taxon>
        <taxon>NPAAA clade</taxon>
        <taxon>indigoferoid/millettioid clade</taxon>
        <taxon>Phaseoleae</taxon>
        <taxon>Cajanus</taxon>
    </lineage>
</organism>
<evidence type="ECO:0000256" key="7">
    <source>
        <dbReference type="RuleBase" id="RU000461"/>
    </source>
</evidence>
<comment type="similarity">
    <text evidence="7">Belongs to the cytochrome P450 family.</text>
</comment>
<name>A0A151TC12_CAJCA</name>
<keyword evidence="2 6" id="KW-0479">Metal-binding</keyword>
<dbReference type="GO" id="GO:0016705">
    <property type="term" value="F:oxidoreductase activity, acting on paired donors, with incorporation or reduction of molecular oxygen"/>
    <property type="evidence" value="ECO:0007669"/>
    <property type="project" value="InterPro"/>
</dbReference>
<evidence type="ECO:0000256" key="2">
    <source>
        <dbReference type="ARBA" id="ARBA00022723"/>
    </source>
</evidence>
<dbReference type="SUPFAM" id="SSF48264">
    <property type="entry name" value="Cytochrome P450"/>
    <property type="match status" value="1"/>
</dbReference>
<protein>
    <submittedName>
        <fullName evidence="8">Cytochrome P450 82A3</fullName>
    </submittedName>
</protein>
<proteinExistence type="inferred from homology"/>
<dbReference type="InterPro" id="IPR002401">
    <property type="entry name" value="Cyt_P450_E_grp-I"/>
</dbReference>
<evidence type="ECO:0000256" key="5">
    <source>
        <dbReference type="ARBA" id="ARBA00023033"/>
    </source>
</evidence>
<evidence type="ECO:0000256" key="4">
    <source>
        <dbReference type="ARBA" id="ARBA00023004"/>
    </source>
</evidence>
<dbReference type="InterPro" id="IPR001128">
    <property type="entry name" value="Cyt_P450"/>
</dbReference>
<dbReference type="InterPro" id="IPR036396">
    <property type="entry name" value="Cyt_P450_sf"/>
</dbReference>
<dbReference type="GO" id="GO:0004497">
    <property type="term" value="F:monooxygenase activity"/>
    <property type="evidence" value="ECO:0007669"/>
    <property type="project" value="UniProtKB-KW"/>
</dbReference>
<keyword evidence="3 7" id="KW-0560">Oxidoreductase</keyword>
<dbReference type="InterPro" id="IPR050651">
    <property type="entry name" value="Plant_Cytochrome_P450_Monoox"/>
</dbReference>
<dbReference type="Gene3D" id="1.10.630.10">
    <property type="entry name" value="Cytochrome P450"/>
    <property type="match status" value="1"/>
</dbReference>
<dbReference type="PRINTS" id="PR00463">
    <property type="entry name" value="EP450I"/>
</dbReference>
<comment type="cofactor">
    <cofactor evidence="6">
        <name>heme</name>
        <dbReference type="ChEBI" id="CHEBI:30413"/>
    </cofactor>
</comment>
<evidence type="ECO:0000256" key="3">
    <source>
        <dbReference type="ARBA" id="ARBA00023002"/>
    </source>
</evidence>
<keyword evidence="5 7" id="KW-0503">Monooxygenase</keyword>
<gene>
    <name evidence="8" type="ORF">KK1_019165</name>
</gene>
<dbReference type="EMBL" id="CM003609">
    <property type="protein sequence ID" value="KYP64565.1"/>
    <property type="molecule type" value="Genomic_DNA"/>
</dbReference>
<dbReference type="Proteomes" id="UP000075243">
    <property type="component" value="Chromosome 7"/>
</dbReference>